<organism evidence="1 2">
    <name type="scientific">Bimuria novae-zelandiae CBS 107.79</name>
    <dbReference type="NCBI Taxonomy" id="1447943"/>
    <lineage>
        <taxon>Eukaryota</taxon>
        <taxon>Fungi</taxon>
        <taxon>Dikarya</taxon>
        <taxon>Ascomycota</taxon>
        <taxon>Pezizomycotina</taxon>
        <taxon>Dothideomycetes</taxon>
        <taxon>Pleosporomycetidae</taxon>
        <taxon>Pleosporales</taxon>
        <taxon>Massarineae</taxon>
        <taxon>Didymosphaeriaceae</taxon>
        <taxon>Bimuria</taxon>
    </lineage>
</organism>
<evidence type="ECO:0000313" key="1">
    <source>
        <dbReference type="EMBL" id="KAF1970469.1"/>
    </source>
</evidence>
<proteinExistence type="predicted"/>
<dbReference type="EMBL" id="ML976700">
    <property type="protein sequence ID" value="KAF1970469.1"/>
    <property type="molecule type" value="Genomic_DNA"/>
</dbReference>
<protein>
    <submittedName>
        <fullName evidence="1">Uncharacterized protein</fullName>
    </submittedName>
</protein>
<dbReference type="AlphaFoldDB" id="A0A6A5V2I8"/>
<keyword evidence="2" id="KW-1185">Reference proteome</keyword>
<name>A0A6A5V2I8_9PLEO</name>
<reference evidence="1" key="1">
    <citation type="journal article" date="2020" name="Stud. Mycol.">
        <title>101 Dothideomycetes genomes: a test case for predicting lifestyles and emergence of pathogens.</title>
        <authorList>
            <person name="Haridas S."/>
            <person name="Albert R."/>
            <person name="Binder M."/>
            <person name="Bloem J."/>
            <person name="Labutti K."/>
            <person name="Salamov A."/>
            <person name="Andreopoulos B."/>
            <person name="Baker S."/>
            <person name="Barry K."/>
            <person name="Bills G."/>
            <person name="Bluhm B."/>
            <person name="Cannon C."/>
            <person name="Castanera R."/>
            <person name="Culley D."/>
            <person name="Daum C."/>
            <person name="Ezra D."/>
            <person name="Gonzalez J."/>
            <person name="Henrissat B."/>
            <person name="Kuo A."/>
            <person name="Liang C."/>
            <person name="Lipzen A."/>
            <person name="Lutzoni F."/>
            <person name="Magnuson J."/>
            <person name="Mondo S."/>
            <person name="Nolan M."/>
            <person name="Ohm R."/>
            <person name="Pangilinan J."/>
            <person name="Park H.-J."/>
            <person name="Ramirez L."/>
            <person name="Alfaro M."/>
            <person name="Sun H."/>
            <person name="Tritt A."/>
            <person name="Yoshinaga Y."/>
            <person name="Zwiers L.-H."/>
            <person name="Turgeon B."/>
            <person name="Goodwin S."/>
            <person name="Spatafora J."/>
            <person name="Crous P."/>
            <person name="Grigoriev I."/>
        </authorList>
    </citation>
    <scope>NUCLEOTIDE SEQUENCE</scope>
    <source>
        <strain evidence="1">CBS 107.79</strain>
    </source>
</reference>
<evidence type="ECO:0000313" key="2">
    <source>
        <dbReference type="Proteomes" id="UP000800036"/>
    </source>
</evidence>
<accession>A0A6A5V2I8</accession>
<gene>
    <name evidence="1" type="ORF">BU23DRAFT_207671</name>
</gene>
<dbReference type="Proteomes" id="UP000800036">
    <property type="component" value="Unassembled WGS sequence"/>
</dbReference>
<sequence length="112" mass="11573">MGGVLGLGWLLSRGPKSTARGVRRSGVPASSFELGQDMVLGLEPNGSAEGVGVLWVLGAELGLDSAGVSDSMQVGESTARIVGVGFPFGRSVRKGLDNSWKDKPVFTQGRTV</sequence>